<dbReference type="EMBL" id="BEXT01000001">
    <property type="protein sequence ID" value="GBC60199.1"/>
    <property type="molecule type" value="Genomic_DNA"/>
</dbReference>
<dbReference type="PROSITE" id="PS00688">
    <property type="entry name" value="SIGMA54_INTERACT_3"/>
    <property type="match status" value="1"/>
</dbReference>
<reference evidence="12" key="1">
    <citation type="submission" date="2017-11" db="EMBL/GenBank/DDBJ databases">
        <authorList>
            <person name="Watanabe M."/>
            <person name="Kojima H."/>
        </authorList>
    </citation>
    <scope>NUCLEOTIDE SEQUENCE [LARGE SCALE GENOMIC DNA]</scope>
    <source>
        <strain evidence="12">Tokyo 01</strain>
    </source>
</reference>
<evidence type="ECO:0000256" key="1">
    <source>
        <dbReference type="ARBA" id="ARBA00022553"/>
    </source>
</evidence>
<keyword evidence="6" id="KW-0238">DNA-binding</keyword>
<dbReference type="SMART" id="SM00448">
    <property type="entry name" value="REC"/>
    <property type="match status" value="1"/>
</dbReference>
<proteinExistence type="predicted"/>
<dbReference type="PROSITE" id="PS00675">
    <property type="entry name" value="SIGMA54_INTERACT_1"/>
    <property type="match status" value="1"/>
</dbReference>
<dbReference type="FunFam" id="3.40.50.2300:FF:000018">
    <property type="entry name" value="DNA-binding transcriptional regulator NtrC"/>
    <property type="match status" value="1"/>
</dbReference>
<keyword evidence="3" id="KW-0067">ATP-binding</keyword>
<keyword evidence="12" id="KW-1185">Reference proteome</keyword>
<evidence type="ECO:0000259" key="10">
    <source>
        <dbReference type="PROSITE" id="PS50110"/>
    </source>
</evidence>
<feature type="domain" description="Sigma-54 factor interaction" evidence="9">
    <location>
        <begin position="142"/>
        <end position="368"/>
    </location>
</feature>
<reference evidence="12" key="2">
    <citation type="submission" date="2019-01" db="EMBL/GenBank/DDBJ databases">
        <title>Genome sequence of Desulfonema ishimotonii strain Tokyo 01.</title>
        <authorList>
            <person name="Fukui M."/>
        </authorList>
    </citation>
    <scope>NUCLEOTIDE SEQUENCE [LARGE SCALE GENOMIC DNA]</scope>
    <source>
        <strain evidence="12">Tokyo 01</strain>
    </source>
</reference>
<dbReference type="InterPro" id="IPR003593">
    <property type="entry name" value="AAA+_ATPase"/>
</dbReference>
<dbReference type="FunFam" id="3.40.50.300:FF:000006">
    <property type="entry name" value="DNA-binding transcriptional regulator NtrC"/>
    <property type="match status" value="1"/>
</dbReference>
<dbReference type="AlphaFoldDB" id="A0A401FTA8"/>
<dbReference type="Gene3D" id="1.10.8.60">
    <property type="match status" value="1"/>
</dbReference>
<dbReference type="GO" id="GO:0005524">
    <property type="term" value="F:ATP binding"/>
    <property type="evidence" value="ECO:0007669"/>
    <property type="project" value="UniProtKB-KW"/>
</dbReference>
<evidence type="ECO:0000259" key="9">
    <source>
        <dbReference type="PROSITE" id="PS50045"/>
    </source>
</evidence>
<evidence type="ECO:0000256" key="7">
    <source>
        <dbReference type="ARBA" id="ARBA00023163"/>
    </source>
</evidence>
<dbReference type="GO" id="GO:0000160">
    <property type="term" value="P:phosphorelay signal transduction system"/>
    <property type="evidence" value="ECO:0007669"/>
    <property type="project" value="UniProtKB-KW"/>
</dbReference>
<dbReference type="CDD" id="cd00009">
    <property type="entry name" value="AAA"/>
    <property type="match status" value="1"/>
</dbReference>
<dbReference type="Gene3D" id="1.10.10.60">
    <property type="entry name" value="Homeodomain-like"/>
    <property type="match status" value="1"/>
</dbReference>
<evidence type="ECO:0000256" key="5">
    <source>
        <dbReference type="ARBA" id="ARBA00023015"/>
    </source>
</evidence>
<dbReference type="InterPro" id="IPR002078">
    <property type="entry name" value="Sigma_54_int"/>
</dbReference>
<evidence type="ECO:0000256" key="3">
    <source>
        <dbReference type="ARBA" id="ARBA00022840"/>
    </source>
</evidence>
<gene>
    <name evidence="11" type="ORF">DENIS_1150</name>
</gene>
<dbReference type="Pfam" id="PF25601">
    <property type="entry name" value="AAA_lid_14"/>
    <property type="match status" value="1"/>
</dbReference>
<dbReference type="OrthoDB" id="9763792at2"/>
<keyword evidence="2" id="KW-0547">Nucleotide-binding</keyword>
<dbReference type="Gene3D" id="3.40.50.300">
    <property type="entry name" value="P-loop containing nucleotide triphosphate hydrolases"/>
    <property type="match status" value="1"/>
</dbReference>
<dbReference type="Gene3D" id="3.40.50.2300">
    <property type="match status" value="1"/>
</dbReference>
<dbReference type="PROSITE" id="PS00676">
    <property type="entry name" value="SIGMA54_INTERACT_2"/>
    <property type="match status" value="1"/>
</dbReference>
<dbReference type="RefSeq" id="WP_124327643.1">
    <property type="nucleotide sequence ID" value="NZ_BEXT01000001.1"/>
</dbReference>
<keyword evidence="4" id="KW-0902">Two-component regulatory system</keyword>
<dbReference type="InterPro" id="IPR025662">
    <property type="entry name" value="Sigma_54_int_dom_ATP-bd_1"/>
</dbReference>
<dbReference type="InterPro" id="IPR001789">
    <property type="entry name" value="Sig_transdc_resp-reg_receiver"/>
</dbReference>
<feature type="modified residue" description="4-aspartylphosphate" evidence="8">
    <location>
        <position position="52"/>
    </location>
</feature>
<evidence type="ECO:0000313" key="12">
    <source>
        <dbReference type="Proteomes" id="UP000288096"/>
    </source>
</evidence>
<evidence type="ECO:0000313" key="11">
    <source>
        <dbReference type="EMBL" id="GBC60199.1"/>
    </source>
</evidence>
<organism evidence="11 12">
    <name type="scientific">Desulfonema ishimotonii</name>
    <dbReference type="NCBI Taxonomy" id="45657"/>
    <lineage>
        <taxon>Bacteria</taxon>
        <taxon>Pseudomonadati</taxon>
        <taxon>Thermodesulfobacteriota</taxon>
        <taxon>Desulfobacteria</taxon>
        <taxon>Desulfobacterales</taxon>
        <taxon>Desulfococcaceae</taxon>
        <taxon>Desulfonema</taxon>
    </lineage>
</organism>
<dbReference type="PRINTS" id="PR01590">
    <property type="entry name" value="HTHFIS"/>
</dbReference>
<dbReference type="SUPFAM" id="SSF52540">
    <property type="entry name" value="P-loop containing nucleoside triphosphate hydrolases"/>
    <property type="match status" value="1"/>
</dbReference>
<dbReference type="PROSITE" id="PS50045">
    <property type="entry name" value="SIGMA54_INTERACT_4"/>
    <property type="match status" value="1"/>
</dbReference>
<evidence type="ECO:0000256" key="4">
    <source>
        <dbReference type="ARBA" id="ARBA00023012"/>
    </source>
</evidence>
<name>A0A401FTA8_9BACT</name>
<keyword evidence="5" id="KW-0805">Transcription regulation</keyword>
<comment type="caution">
    <text evidence="11">The sequence shown here is derived from an EMBL/GenBank/DDBJ whole genome shotgun (WGS) entry which is preliminary data.</text>
</comment>
<dbReference type="Pfam" id="PF00072">
    <property type="entry name" value="Response_reg"/>
    <property type="match status" value="1"/>
</dbReference>
<keyword evidence="7" id="KW-0804">Transcription</keyword>
<evidence type="ECO:0000256" key="2">
    <source>
        <dbReference type="ARBA" id="ARBA00022741"/>
    </source>
</evidence>
<dbReference type="SUPFAM" id="SSF52172">
    <property type="entry name" value="CheY-like"/>
    <property type="match status" value="1"/>
</dbReference>
<dbReference type="InterPro" id="IPR009057">
    <property type="entry name" value="Homeodomain-like_sf"/>
</dbReference>
<dbReference type="Pfam" id="PF02954">
    <property type="entry name" value="HTH_8"/>
    <property type="match status" value="1"/>
</dbReference>
<evidence type="ECO:0000256" key="6">
    <source>
        <dbReference type="ARBA" id="ARBA00023125"/>
    </source>
</evidence>
<sequence length="448" mass="49614">MSHILVVDDEERMRHLLSIMLERKGYQTSQAGDGAEALEMIGSAAFDMVITDIKMPRMDGITLLENIRAQHIPCPVVFITAFATVDSAVDAMRQGAVDYITKPFEESRILLTVERTLKLSRIMSENRALKQQLRKAEGQNEIIYVSRPMQGLMDLATRVGRSDSAVLISGESGTGKELLARHIHQMSSRCEKRFVPVNCAAISPHLVESELFGYEKGAFTGAARQTEGKFEYASGGTLFLDEIGDLPVEAQAKLLRALQEKRVQRVGGNEEIPVDVRVVCATNRQLPERVESGAFRQDLFFRINVFPLQPPPLRERADDIVPLAEYFLKRLESGQNFRLTKSAIDAMKGYEWPGNVRELANAIERAVILAGDTGEITAATLSFLNPASACPPPENDGFRLPQRGISLEALENDLARQALDMCGNNQTAAAKLLGLTRAKFRVLMKQAN</sequence>
<accession>A0A401FTA8</accession>
<evidence type="ECO:0000256" key="8">
    <source>
        <dbReference type="PROSITE-ProRule" id="PRU00169"/>
    </source>
</evidence>
<dbReference type="PROSITE" id="PS50110">
    <property type="entry name" value="RESPONSE_REGULATORY"/>
    <property type="match status" value="1"/>
</dbReference>
<feature type="domain" description="Response regulatory" evidence="10">
    <location>
        <begin position="3"/>
        <end position="117"/>
    </location>
</feature>
<keyword evidence="1 8" id="KW-0597">Phosphoprotein</keyword>
<dbReference type="GO" id="GO:0006355">
    <property type="term" value="P:regulation of DNA-templated transcription"/>
    <property type="evidence" value="ECO:0007669"/>
    <property type="project" value="InterPro"/>
</dbReference>
<dbReference type="Pfam" id="PF00158">
    <property type="entry name" value="Sigma54_activat"/>
    <property type="match status" value="1"/>
</dbReference>
<dbReference type="SUPFAM" id="SSF46689">
    <property type="entry name" value="Homeodomain-like"/>
    <property type="match status" value="1"/>
</dbReference>
<dbReference type="Proteomes" id="UP000288096">
    <property type="component" value="Unassembled WGS sequence"/>
</dbReference>
<dbReference type="InterPro" id="IPR058031">
    <property type="entry name" value="AAA_lid_NorR"/>
</dbReference>
<dbReference type="InterPro" id="IPR002197">
    <property type="entry name" value="HTH_Fis"/>
</dbReference>
<protein>
    <submittedName>
        <fullName evidence="11">Sigma-54-dependent Fis family transcriptional re gulator</fullName>
    </submittedName>
</protein>
<dbReference type="InterPro" id="IPR011006">
    <property type="entry name" value="CheY-like_superfamily"/>
</dbReference>
<dbReference type="InterPro" id="IPR025943">
    <property type="entry name" value="Sigma_54_int_dom_ATP-bd_2"/>
</dbReference>
<dbReference type="InterPro" id="IPR025944">
    <property type="entry name" value="Sigma_54_int_dom_CS"/>
</dbReference>
<dbReference type="InterPro" id="IPR027417">
    <property type="entry name" value="P-loop_NTPase"/>
</dbReference>
<dbReference type="SMART" id="SM00382">
    <property type="entry name" value="AAA"/>
    <property type="match status" value="1"/>
</dbReference>
<dbReference type="GO" id="GO:0043565">
    <property type="term" value="F:sequence-specific DNA binding"/>
    <property type="evidence" value="ECO:0007669"/>
    <property type="project" value="InterPro"/>
</dbReference>
<dbReference type="PANTHER" id="PTHR32071">
    <property type="entry name" value="TRANSCRIPTIONAL REGULATORY PROTEIN"/>
    <property type="match status" value="1"/>
</dbReference>